<evidence type="ECO:0000256" key="5">
    <source>
        <dbReference type="SAM" id="MobiDB-lite"/>
    </source>
</evidence>
<comment type="subcellular location">
    <subcellularLocation>
        <location evidence="1">Nucleus</location>
    </subcellularLocation>
</comment>
<dbReference type="InterPro" id="IPR015943">
    <property type="entry name" value="WD40/YVTN_repeat-like_dom_sf"/>
</dbReference>
<dbReference type="GO" id="GO:0034967">
    <property type="term" value="C:Set3 complex"/>
    <property type="evidence" value="ECO:0007669"/>
    <property type="project" value="TreeGrafter"/>
</dbReference>
<dbReference type="Gene3D" id="2.130.10.10">
    <property type="entry name" value="YVTN repeat-like/Quinoprotein amine dehydrogenase"/>
    <property type="match status" value="1"/>
</dbReference>
<dbReference type="SUPFAM" id="SSF50978">
    <property type="entry name" value="WD40 repeat-like"/>
    <property type="match status" value="1"/>
</dbReference>
<keyword evidence="2" id="KW-0853">WD repeat</keyword>
<dbReference type="Gene3D" id="1.20.960.30">
    <property type="match status" value="1"/>
</dbReference>
<evidence type="ECO:0000256" key="1">
    <source>
        <dbReference type="ARBA" id="ARBA00004123"/>
    </source>
</evidence>
<evidence type="ECO:0000256" key="4">
    <source>
        <dbReference type="ARBA" id="ARBA00023242"/>
    </source>
</evidence>
<keyword evidence="7" id="KW-1185">Reference proteome</keyword>
<dbReference type="InterPro" id="IPR045183">
    <property type="entry name" value="Ebi-like"/>
</dbReference>
<dbReference type="Proteomes" id="UP000298493">
    <property type="component" value="Unassembled WGS sequence"/>
</dbReference>
<reference evidence="6 7" key="1">
    <citation type="submission" date="2019-04" db="EMBL/GenBank/DDBJ databases">
        <title>High contiguity whole genome sequence and gene annotation resource for two Venturia nashicola isolates.</title>
        <authorList>
            <person name="Prokchorchik M."/>
            <person name="Won K."/>
            <person name="Lee Y."/>
            <person name="Choi E.D."/>
            <person name="Segonzac C."/>
            <person name="Sohn K.H."/>
        </authorList>
    </citation>
    <scope>NUCLEOTIDE SEQUENCE [LARGE SCALE GENOMIC DNA]</scope>
    <source>
        <strain evidence="6 7">PRI2</strain>
    </source>
</reference>
<feature type="region of interest" description="Disordered" evidence="5">
    <location>
        <begin position="88"/>
        <end position="181"/>
    </location>
</feature>
<dbReference type="InterPro" id="IPR036322">
    <property type="entry name" value="WD40_repeat_dom_sf"/>
</dbReference>
<gene>
    <name evidence="6" type="ORF">E6O75_ATG02630</name>
</gene>
<evidence type="ECO:0000256" key="2">
    <source>
        <dbReference type="ARBA" id="ARBA00022574"/>
    </source>
</evidence>
<dbReference type="AlphaFoldDB" id="A0A4Z1P7K8"/>
<dbReference type="Pfam" id="PF08513">
    <property type="entry name" value="LisH"/>
    <property type="match status" value="1"/>
</dbReference>
<dbReference type="InterPro" id="IPR001680">
    <property type="entry name" value="WD40_rpt"/>
</dbReference>
<evidence type="ECO:0000313" key="7">
    <source>
        <dbReference type="Proteomes" id="UP000298493"/>
    </source>
</evidence>
<organism evidence="6 7">
    <name type="scientific">Venturia nashicola</name>
    <dbReference type="NCBI Taxonomy" id="86259"/>
    <lineage>
        <taxon>Eukaryota</taxon>
        <taxon>Fungi</taxon>
        <taxon>Dikarya</taxon>
        <taxon>Ascomycota</taxon>
        <taxon>Pezizomycotina</taxon>
        <taxon>Dothideomycetes</taxon>
        <taxon>Pleosporomycetidae</taxon>
        <taxon>Venturiales</taxon>
        <taxon>Venturiaceae</taxon>
        <taxon>Venturia</taxon>
    </lineage>
</organism>
<keyword evidence="4" id="KW-0539">Nucleus</keyword>
<sequence>MSADQPEGPDVPERLSSNVMNYLVWRYLQEAGYGKTAKQLQYQWVGTHETPESLPFVANIKKGCLVHLAQDGLFLDQLQAEVKKTGRQYSFGSDHGPKFSVPAEEPRRSSLRETSRKSNNSERETPNGGSMEPTKPKKGKRKSAGSERRMNGDMMDVDVGGIGQTSMMDPTIADAESPRPAVEEPIEPTLSIGQSQEVATEAPRDLNPDTSFLPHEGTTLEFVRWCPNNSTALLVAGENHMRAYRVASDVSEKQAESNKWDLHVDEEDYRVQAFCWTENSSAVFSTAREYTNEIGDSIPQNRLFGFTDYGTEPSSMQLVDPLAGTIVALRYNPASKLLLSISHGEQAVIKIWRYSQAEPETGSKLKDANFEFLLDKIVGAEIYDAAWTTDNRFLVCGMNTLQLYEVGQDIDLVKAFGTEQDWFRMQYDPLCEVAALSDDEMHALGVVKLDGDLKIHNETFQNTTLTDFAFQPILNKDSYQEGGPRLLATSSANGQVRIWNALGPLVCLHELSLGMQATAMVVSFSPDGFLLAAAGYDTLHVWKADEGGEPKAVWHMPASDERWNSVPQEEPEEKEPLAWLHTLSWDSDGKKLAFGLKDQVAVIRLRPTESDR</sequence>
<dbReference type="EMBL" id="SNSC02000005">
    <property type="protein sequence ID" value="TID24265.1"/>
    <property type="molecule type" value="Genomic_DNA"/>
</dbReference>
<dbReference type="PANTHER" id="PTHR22846">
    <property type="entry name" value="WD40 REPEAT PROTEIN"/>
    <property type="match status" value="1"/>
</dbReference>
<evidence type="ECO:0000256" key="3">
    <source>
        <dbReference type="ARBA" id="ARBA00022737"/>
    </source>
</evidence>
<dbReference type="GO" id="GO:0006357">
    <property type="term" value="P:regulation of transcription by RNA polymerase II"/>
    <property type="evidence" value="ECO:0007669"/>
    <property type="project" value="TreeGrafter"/>
</dbReference>
<dbReference type="STRING" id="86259.A0A4Z1P7K8"/>
<proteinExistence type="predicted"/>
<feature type="compositionally biased region" description="Basic and acidic residues" evidence="5">
    <location>
        <begin position="104"/>
        <end position="125"/>
    </location>
</feature>
<dbReference type="SMART" id="SM00320">
    <property type="entry name" value="WD40"/>
    <property type="match status" value="4"/>
</dbReference>
<name>A0A4Z1P7K8_9PEZI</name>
<comment type="caution">
    <text evidence="6">The sequence shown here is derived from an EMBL/GenBank/DDBJ whole genome shotgun (WGS) entry which is preliminary data.</text>
</comment>
<protein>
    <submittedName>
        <fullName evidence="6">WD40 repeat-like protein</fullName>
    </submittedName>
</protein>
<evidence type="ECO:0000313" key="6">
    <source>
        <dbReference type="EMBL" id="TID24265.1"/>
    </source>
</evidence>
<accession>A0A4Z1P7K8</accession>
<dbReference type="PANTHER" id="PTHR22846:SF2">
    <property type="entry name" value="F-BOX-LIKE_WD REPEAT-CONTAINING PROTEIN EBI"/>
    <property type="match status" value="1"/>
</dbReference>
<dbReference type="InterPro" id="IPR006594">
    <property type="entry name" value="LisH"/>
</dbReference>
<dbReference type="GO" id="GO:0003714">
    <property type="term" value="F:transcription corepressor activity"/>
    <property type="evidence" value="ECO:0007669"/>
    <property type="project" value="InterPro"/>
</dbReference>
<keyword evidence="3" id="KW-0677">Repeat</keyword>